<dbReference type="Pfam" id="PF01367">
    <property type="entry name" value="5_3_exonuc"/>
    <property type="match status" value="1"/>
</dbReference>
<accession>A0A418YJP8</accession>
<evidence type="ECO:0000256" key="2">
    <source>
        <dbReference type="ARBA" id="ARBA00022801"/>
    </source>
</evidence>
<evidence type="ECO:0000256" key="3">
    <source>
        <dbReference type="ARBA" id="ARBA00023125"/>
    </source>
</evidence>
<keyword evidence="2" id="KW-0378">Hydrolase</keyword>
<dbReference type="InterPro" id="IPR029060">
    <property type="entry name" value="PIN-like_dom_sf"/>
</dbReference>
<dbReference type="AlphaFoldDB" id="A0A418YJP8"/>
<dbReference type="EMBL" id="QZCH01000001">
    <property type="protein sequence ID" value="RJG51204.1"/>
    <property type="molecule type" value="Genomic_DNA"/>
</dbReference>
<dbReference type="InterPro" id="IPR008918">
    <property type="entry name" value="HhH2"/>
</dbReference>
<dbReference type="InterPro" id="IPR036279">
    <property type="entry name" value="5-3_exonuclease_C_sf"/>
</dbReference>
<dbReference type="PANTHER" id="PTHR42646:SF2">
    <property type="entry name" value="5'-3' EXONUCLEASE FAMILY PROTEIN"/>
    <property type="match status" value="1"/>
</dbReference>
<dbReference type="GO" id="GO:0003677">
    <property type="term" value="F:DNA binding"/>
    <property type="evidence" value="ECO:0007669"/>
    <property type="project" value="UniProtKB-KW"/>
</dbReference>
<dbReference type="GO" id="GO:0033567">
    <property type="term" value="P:DNA replication, Okazaki fragment processing"/>
    <property type="evidence" value="ECO:0007669"/>
    <property type="project" value="InterPro"/>
</dbReference>
<dbReference type="NCBIfam" id="NF007017">
    <property type="entry name" value="PRK09482.1"/>
    <property type="match status" value="1"/>
</dbReference>
<keyword evidence="6" id="KW-1185">Reference proteome</keyword>
<evidence type="ECO:0000313" key="5">
    <source>
        <dbReference type="EMBL" id="RJG51204.1"/>
    </source>
</evidence>
<name>A0A418YJP8_9GAMM</name>
<sequence>MPNTLLIVDAMNLIRRIHAVSENQHPTEKSSLIATLHASVNACLKLLKQVPSSHVIAVFDGQQPSWRHDIYPEYKQGRKPAPSALVEYLEPIQDALLAQGIESLVSESDEADDLIATLASKVASKHKQVCIVSTDKGFFQLHQTYIVQYDHFAQTWFNSQQHCQKLGIQTSQLLDYWALVGISGSNIKGAAGIGPKSAAKLLHELQTIEDIEKADSEDKLVRKAQADISNVKLAKQLLTLKHDIPLGFSLKELRYSPQSP</sequence>
<dbReference type="SUPFAM" id="SSF47807">
    <property type="entry name" value="5' to 3' exonuclease, C-terminal subdomain"/>
    <property type="match status" value="1"/>
</dbReference>
<reference evidence="5 6" key="1">
    <citation type="submission" date="2018-09" db="EMBL/GenBank/DDBJ databases">
        <authorList>
            <person name="Wang F."/>
        </authorList>
    </citation>
    <scope>NUCLEOTIDE SEQUENCE [LARGE SCALE GENOMIC DNA]</scope>
    <source>
        <strain evidence="5 6">PLHSC7-2</strain>
    </source>
</reference>
<dbReference type="InterPro" id="IPR020045">
    <property type="entry name" value="DNA_polI_H3TH"/>
</dbReference>
<dbReference type="CDD" id="cd09859">
    <property type="entry name" value="PIN_53EXO"/>
    <property type="match status" value="1"/>
</dbReference>
<evidence type="ECO:0000259" key="4">
    <source>
        <dbReference type="SMART" id="SM00475"/>
    </source>
</evidence>
<dbReference type="InterPro" id="IPR002421">
    <property type="entry name" value="5-3_exonuclease"/>
</dbReference>
<keyword evidence="5" id="KW-0255">Endonuclease</keyword>
<keyword evidence="1" id="KW-0540">Nuclease</keyword>
<dbReference type="SMART" id="SM00475">
    <property type="entry name" value="53EXOc"/>
    <property type="match status" value="1"/>
</dbReference>
<organism evidence="5 6">
    <name type="scientific">Motilimonas pumila</name>
    <dbReference type="NCBI Taxonomy" id="2303987"/>
    <lineage>
        <taxon>Bacteria</taxon>
        <taxon>Pseudomonadati</taxon>
        <taxon>Pseudomonadota</taxon>
        <taxon>Gammaproteobacteria</taxon>
        <taxon>Alteromonadales</taxon>
        <taxon>Alteromonadales genera incertae sedis</taxon>
        <taxon>Motilimonas</taxon>
    </lineage>
</organism>
<proteinExistence type="predicted"/>
<dbReference type="CDD" id="cd09898">
    <property type="entry name" value="H3TH_53EXO"/>
    <property type="match status" value="1"/>
</dbReference>
<dbReference type="Gene3D" id="1.10.150.20">
    <property type="entry name" value="5' to 3' exonuclease, C-terminal subdomain"/>
    <property type="match status" value="1"/>
</dbReference>
<feature type="domain" description="5'-3' exonuclease" evidence="4">
    <location>
        <begin position="1"/>
        <end position="256"/>
    </location>
</feature>
<dbReference type="SUPFAM" id="SSF88723">
    <property type="entry name" value="PIN domain-like"/>
    <property type="match status" value="1"/>
</dbReference>
<dbReference type="InterPro" id="IPR020046">
    <property type="entry name" value="5-3_exonucl_a-hlix_arch_N"/>
</dbReference>
<reference evidence="5 6" key="2">
    <citation type="submission" date="2019-01" db="EMBL/GenBank/DDBJ databases">
        <title>Motilimonas pumilus sp. nov., isolated from the gut of sea cucumber (Apostichopus japonicus).</title>
        <authorList>
            <person name="Wang F.-Q."/>
            <person name="Ren L.-H."/>
            <person name="Lin Y.-W."/>
            <person name="Sun G.-H."/>
            <person name="Du Z.-J."/>
            <person name="Zhao J.-X."/>
            <person name="Liu X.-J."/>
            <person name="Liu L.-J."/>
        </authorList>
    </citation>
    <scope>NUCLEOTIDE SEQUENCE [LARGE SCALE GENOMIC DNA]</scope>
    <source>
        <strain evidence="5 6">PLHSC7-2</strain>
    </source>
</reference>
<dbReference type="OrthoDB" id="8070997at2"/>
<dbReference type="GO" id="GO:0017108">
    <property type="term" value="F:5'-flap endonuclease activity"/>
    <property type="evidence" value="ECO:0007669"/>
    <property type="project" value="InterPro"/>
</dbReference>
<dbReference type="Proteomes" id="UP000283255">
    <property type="component" value="Unassembled WGS sequence"/>
</dbReference>
<protein>
    <submittedName>
        <fullName evidence="5">Flap endonuclease Xni</fullName>
    </submittedName>
</protein>
<dbReference type="Pfam" id="PF02739">
    <property type="entry name" value="5_3_exonuc_N"/>
    <property type="match status" value="1"/>
</dbReference>
<dbReference type="RefSeq" id="WP_119908752.1">
    <property type="nucleotide sequence ID" value="NZ_QZCH01000001.1"/>
</dbReference>
<evidence type="ECO:0000256" key="1">
    <source>
        <dbReference type="ARBA" id="ARBA00022722"/>
    </source>
</evidence>
<dbReference type="GO" id="GO:0008409">
    <property type="term" value="F:5'-3' exonuclease activity"/>
    <property type="evidence" value="ECO:0007669"/>
    <property type="project" value="InterPro"/>
</dbReference>
<gene>
    <name evidence="5" type="ORF">D1Z90_00220</name>
</gene>
<comment type="caution">
    <text evidence="5">The sequence shown here is derived from an EMBL/GenBank/DDBJ whole genome shotgun (WGS) entry which is preliminary data.</text>
</comment>
<keyword evidence="3" id="KW-0238">DNA-binding</keyword>
<dbReference type="Gene3D" id="3.40.50.1010">
    <property type="entry name" value="5'-nuclease"/>
    <property type="match status" value="1"/>
</dbReference>
<dbReference type="InterPro" id="IPR038969">
    <property type="entry name" value="FEN"/>
</dbReference>
<dbReference type="PANTHER" id="PTHR42646">
    <property type="entry name" value="FLAP ENDONUCLEASE XNI"/>
    <property type="match status" value="1"/>
</dbReference>
<evidence type="ECO:0000313" key="6">
    <source>
        <dbReference type="Proteomes" id="UP000283255"/>
    </source>
</evidence>
<dbReference type="SMART" id="SM00279">
    <property type="entry name" value="HhH2"/>
    <property type="match status" value="1"/>
</dbReference>